<keyword evidence="6" id="KW-1185">Reference proteome</keyword>
<dbReference type="InterPro" id="IPR036388">
    <property type="entry name" value="WH-like_DNA-bd_sf"/>
</dbReference>
<dbReference type="SMART" id="SM00421">
    <property type="entry name" value="HTH_LUXR"/>
    <property type="match status" value="1"/>
</dbReference>
<protein>
    <recommendedName>
        <fullName evidence="4">HTH luxR-type domain-containing protein</fullName>
    </recommendedName>
</protein>
<dbReference type="GO" id="GO:0003677">
    <property type="term" value="F:DNA binding"/>
    <property type="evidence" value="ECO:0007669"/>
    <property type="project" value="UniProtKB-KW"/>
</dbReference>
<keyword evidence="1" id="KW-0805">Transcription regulation</keyword>
<dbReference type="PROSITE" id="PS00622">
    <property type="entry name" value="HTH_LUXR_1"/>
    <property type="match status" value="1"/>
</dbReference>
<dbReference type="SUPFAM" id="SSF46894">
    <property type="entry name" value="C-terminal effector domain of the bipartite response regulators"/>
    <property type="match status" value="1"/>
</dbReference>
<evidence type="ECO:0000313" key="5">
    <source>
        <dbReference type="EMBL" id="GEQ86214.1"/>
    </source>
</evidence>
<keyword evidence="2" id="KW-0238">DNA-binding</keyword>
<dbReference type="PROSITE" id="PS50043">
    <property type="entry name" value="HTH_LUXR_2"/>
    <property type="match status" value="1"/>
</dbReference>
<dbReference type="GO" id="GO:0006355">
    <property type="term" value="P:regulation of DNA-templated transcription"/>
    <property type="evidence" value="ECO:0007669"/>
    <property type="project" value="InterPro"/>
</dbReference>
<evidence type="ECO:0000313" key="6">
    <source>
        <dbReference type="Proteomes" id="UP000326994"/>
    </source>
</evidence>
<evidence type="ECO:0000256" key="1">
    <source>
        <dbReference type="ARBA" id="ARBA00023015"/>
    </source>
</evidence>
<dbReference type="RefSeq" id="WP_151894139.1">
    <property type="nucleotide sequence ID" value="NZ_BKCF01000002.1"/>
</dbReference>
<reference evidence="5 6" key="1">
    <citation type="submission" date="2019-08" db="EMBL/GenBank/DDBJ databases">
        <title>Ulvibacter marinistellae sp. nov., isolated from a starfish, Patiria pectinifera.</title>
        <authorList>
            <person name="Kawano K."/>
            <person name="Ushijima N."/>
            <person name="Kihara M."/>
            <person name="Itoh H."/>
        </authorList>
    </citation>
    <scope>NUCLEOTIDE SEQUENCE [LARGE SCALE GENOMIC DNA]</scope>
    <source>
        <strain evidence="5 6">KK4</strain>
    </source>
</reference>
<dbReference type="Gene3D" id="1.10.10.10">
    <property type="entry name" value="Winged helix-like DNA-binding domain superfamily/Winged helix DNA-binding domain"/>
    <property type="match status" value="1"/>
</dbReference>
<dbReference type="AlphaFoldDB" id="A0A5J4FYF9"/>
<dbReference type="InterPro" id="IPR016032">
    <property type="entry name" value="Sig_transdc_resp-reg_C-effctor"/>
</dbReference>
<evidence type="ECO:0000256" key="3">
    <source>
        <dbReference type="ARBA" id="ARBA00023163"/>
    </source>
</evidence>
<gene>
    <name evidence="5" type="ORF">ULMS_17220</name>
</gene>
<dbReference type="PRINTS" id="PR00038">
    <property type="entry name" value="HTHLUXR"/>
</dbReference>
<dbReference type="PANTHER" id="PTHR44688">
    <property type="entry name" value="DNA-BINDING TRANSCRIPTIONAL ACTIVATOR DEVR_DOSR"/>
    <property type="match status" value="1"/>
</dbReference>
<dbReference type="Proteomes" id="UP000326994">
    <property type="component" value="Unassembled WGS sequence"/>
</dbReference>
<dbReference type="Pfam" id="PF00196">
    <property type="entry name" value="GerE"/>
    <property type="match status" value="1"/>
</dbReference>
<dbReference type="OrthoDB" id="965844at2"/>
<proteinExistence type="predicted"/>
<comment type="caution">
    <text evidence="5">The sequence shown here is derived from an EMBL/GenBank/DDBJ whole genome shotgun (WGS) entry which is preliminary data.</text>
</comment>
<dbReference type="CDD" id="cd06170">
    <property type="entry name" value="LuxR_C_like"/>
    <property type="match status" value="1"/>
</dbReference>
<dbReference type="EMBL" id="BKCF01000002">
    <property type="protein sequence ID" value="GEQ86214.1"/>
    <property type="molecule type" value="Genomic_DNA"/>
</dbReference>
<sequence length="158" mass="18123">MNALAQRSQQNYQHPQRNLLTNIQQQVSNHILHLISENKPSTNTHLLKTQNLNQDNLRYLNTSATIEKEVKQITNVLSKIYMEVQEQGTNAKKLKSLTKQELNIFHLIANGHQTKEIAAKLFISVHTVNAHRKSIYRKLEINNVASLVKLSLIIDLVI</sequence>
<dbReference type="InterPro" id="IPR000792">
    <property type="entry name" value="Tscrpt_reg_LuxR_C"/>
</dbReference>
<organism evidence="5 6">
    <name type="scientific">Patiriisocius marinistellae</name>
    <dbReference type="NCBI Taxonomy" id="2494560"/>
    <lineage>
        <taxon>Bacteria</taxon>
        <taxon>Pseudomonadati</taxon>
        <taxon>Bacteroidota</taxon>
        <taxon>Flavobacteriia</taxon>
        <taxon>Flavobacteriales</taxon>
        <taxon>Flavobacteriaceae</taxon>
        <taxon>Patiriisocius</taxon>
    </lineage>
</organism>
<dbReference type="PANTHER" id="PTHR44688:SF16">
    <property type="entry name" value="DNA-BINDING TRANSCRIPTIONAL ACTIVATOR DEVR_DOSR"/>
    <property type="match status" value="1"/>
</dbReference>
<feature type="domain" description="HTH luxR-type" evidence="4">
    <location>
        <begin position="90"/>
        <end position="155"/>
    </location>
</feature>
<name>A0A5J4FYF9_9FLAO</name>
<accession>A0A5J4FYF9</accession>
<keyword evidence="3" id="KW-0804">Transcription</keyword>
<evidence type="ECO:0000256" key="2">
    <source>
        <dbReference type="ARBA" id="ARBA00023125"/>
    </source>
</evidence>
<evidence type="ECO:0000259" key="4">
    <source>
        <dbReference type="PROSITE" id="PS50043"/>
    </source>
</evidence>